<evidence type="ECO:0000313" key="8">
    <source>
        <dbReference type="EMBL" id="KAF1974504.1"/>
    </source>
</evidence>
<evidence type="ECO:0000256" key="1">
    <source>
        <dbReference type="ARBA" id="ARBA00004123"/>
    </source>
</evidence>
<evidence type="ECO:0000256" key="5">
    <source>
        <dbReference type="ARBA" id="ARBA00023125"/>
    </source>
</evidence>
<keyword evidence="7" id="KW-0539">Nucleus</keyword>
<comment type="subcellular location">
    <subcellularLocation>
        <location evidence="1">Nucleus</location>
    </subcellularLocation>
</comment>
<name>A0A6A5VBH6_9PLEO</name>
<dbReference type="PANTHER" id="PTHR47782:SF12">
    <property type="entry name" value="ZN(II)2CYS6 TRANSCRIPTION FACTOR (EUROFUNG)"/>
    <property type="match status" value="1"/>
</dbReference>
<evidence type="ECO:0000256" key="6">
    <source>
        <dbReference type="ARBA" id="ARBA00023163"/>
    </source>
</evidence>
<organism evidence="8 9">
    <name type="scientific">Bimuria novae-zelandiae CBS 107.79</name>
    <dbReference type="NCBI Taxonomy" id="1447943"/>
    <lineage>
        <taxon>Eukaryota</taxon>
        <taxon>Fungi</taxon>
        <taxon>Dikarya</taxon>
        <taxon>Ascomycota</taxon>
        <taxon>Pezizomycotina</taxon>
        <taxon>Dothideomycetes</taxon>
        <taxon>Pleosporomycetidae</taxon>
        <taxon>Pleosporales</taxon>
        <taxon>Massarineae</taxon>
        <taxon>Didymosphaeriaceae</taxon>
        <taxon>Bimuria</taxon>
    </lineage>
</organism>
<dbReference type="InterPro" id="IPR052202">
    <property type="entry name" value="Yeast_MetPath_Reg"/>
</dbReference>
<dbReference type="OrthoDB" id="189997at2759"/>
<dbReference type="GO" id="GO:0005634">
    <property type="term" value="C:nucleus"/>
    <property type="evidence" value="ECO:0007669"/>
    <property type="project" value="UniProtKB-SubCell"/>
</dbReference>
<dbReference type="AlphaFoldDB" id="A0A6A5VBH6"/>
<dbReference type="GO" id="GO:0000981">
    <property type="term" value="F:DNA-binding transcription factor activity, RNA polymerase II-specific"/>
    <property type="evidence" value="ECO:0007669"/>
    <property type="project" value="TreeGrafter"/>
</dbReference>
<dbReference type="EMBL" id="ML976674">
    <property type="protein sequence ID" value="KAF1974504.1"/>
    <property type="molecule type" value="Genomic_DNA"/>
</dbReference>
<protein>
    <submittedName>
        <fullName evidence="8">Uncharacterized protein</fullName>
    </submittedName>
</protein>
<dbReference type="PANTHER" id="PTHR47782">
    <property type="entry name" value="ZN(II)2CYS6 TRANSCRIPTION FACTOR (EUROFUNG)-RELATED"/>
    <property type="match status" value="1"/>
</dbReference>
<evidence type="ECO:0000313" key="9">
    <source>
        <dbReference type="Proteomes" id="UP000800036"/>
    </source>
</evidence>
<reference evidence="8" key="1">
    <citation type="journal article" date="2020" name="Stud. Mycol.">
        <title>101 Dothideomycetes genomes: a test case for predicting lifestyles and emergence of pathogens.</title>
        <authorList>
            <person name="Haridas S."/>
            <person name="Albert R."/>
            <person name="Binder M."/>
            <person name="Bloem J."/>
            <person name="Labutti K."/>
            <person name="Salamov A."/>
            <person name="Andreopoulos B."/>
            <person name="Baker S."/>
            <person name="Barry K."/>
            <person name="Bills G."/>
            <person name="Bluhm B."/>
            <person name="Cannon C."/>
            <person name="Castanera R."/>
            <person name="Culley D."/>
            <person name="Daum C."/>
            <person name="Ezra D."/>
            <person name="Gonzalez J."/>
            <person name="Henrissat B."/>
            <person name="Kuo A."/>
            <person name="Liang C."/>
            <person name="Lipzen A."/>
            <person name="Lutzoni F."/>
            <person name="Magnuson J."/>
            <person name="Mondo S."/>
            <person name="Nolan M."/>
            <person name="Ohm R."/>
            <person name="Pangilinan J."/>
            <person name="Park H.-J."/>
            <person name="Ramirez L."/>
            <person name="Alfaro M."/>
            <person name="Sun H."/>
            <person name="Tritt A."/>
            <person name="Yoshinaga Y."/>
            <person name="Zwiers L.-H."/>
            <person name="Turgeon B."/>
            <person name="Goodwin S."/>
            <person name="Spatafora J."/>
            <person name="Crous P."/>
            <person name="Grigoriev I."/>
        </authorList>
    </citation>
    <scope>NUCLEOTIDE SEQUENCE</scope>
    <source>
        <strain evidence="8">CBS 107.79</strain>
    </source>
</reference>
<evidence type="ECO:0000256" key="7">
    <source>
        <dbReference type="ARBA" id="ARBA00023242"/>
    </source>
</evidence>
<dbReference type="Proteomes" id="UP000800036">
    <property type="component" value="Unassembled WGS sequence"/>
</dbReference>
<sequence>MDTHHRWRLRVIEKLDKWRSLCHCYADKDVIKFSNSEWLHMIYNYSLAMLHQPTKTTASKSAGDRTVKACTQTLLVFPNFQSLIERFKCGVALLYCFFATPPEKGSTTYETLDVSEAVRACSITLSLLAERWPHTKCVRDSFDLLARKIPLFELNGTKATSRMRGESADALRAPVSNRASCGSTGHSPCGARDDERSFPRLLNTLAMTSTCIRLRLLKLRI</sequence>
<keyword evidence="3" id="KW-0862">Zinc</keyword>
<keyword evidence="2" id="KW-0479">Metal-binding</keyword>
<evidence type="ECO:0000256" key="2">
    <source>
        <dbReference type="ARBA" id="ARBA00022723"/>
    </source>
</evidence>
<evidence type="ECO:0000256" key="3">
    <source>
        <dbReference type="ARBA" id="ARBA00022833"/>
    </source>
</evidence>
<dbReference type="GO" id="GO:0046872">
    <property type="term" value="F:metal ion binding"/>
    <property type="evidence" value="ECO:0007669"/>
    <property type="project" value="UniProtKB-KW"/>
</dbReference>
<evidence type="ECO:0000256" key="4">
    <source>
        <dbReference type="ARBA" id="ARBA00023015"/>
    </source>
</evidence>
<keyword evidence="4" id="KW-0805">Transcription regulation</keyword>
<proteinExistence type="predicted"/>
<dbReference type="GO" id="GO:0045944">
    <property type="term" value="P:positive regulation of transcription by RNA polymerase II"/>
    <property type="evidence" value="ECO:0007669"/>
    <property type="project" value="TreeGrafter"/>
</dbReference>
<gene>
    <name evidence="8" type="ORF">BU23DRAFT_636061</name>
</gene>
<keyword evidence="9" id="KW-1185">Reference proteome</keyword>
<accession>A0A6A5VBH6</accession>
<dbReference type="GO" id="GO:0043565">
    <property type="term" value="F:sequence-specific DNA binding"/>
    <property type="evidence" value="ECO:0007669"/>
    <property type="project" value="TreeGrafter"/>
</dbReference>
<keyword evidence="6" id="KW-0804">Transcription</keyword>
<keyword evidence="5" id="KW-0238">DNA-binding</keyword>